<comment type="caution">
    <text evidence="2">The sequence shown here is derived from an EMBL/GenBank/DDBJ whole genome shotgun (WGS) entry which is preliminary data.</text>
</comment>
<proteinExistence type="predicted"/>
<organism evidence="2 3">
    <name type="scientific">Gluconobacter vitians</name>
    <dbReference type="NCBI Taxonomy" id="2728102"/>
    <lineage>
        <taxon>Bacteria</taxon>
        <taxon>Pseudomonadati</taxon>
        <taxon>Pseudomonadota</taxon>
        <taxon>Alphaproteobacteria</taxon>
        <taxon>Acetobacterales</taxon>
        <taxon>Acetobacteraceae</taxon>
        <taxon>Gluconobacter</taxon>
    </lineage>
</organism>
<gene>
    <name evidence="2" type="ORF">HKD24_06400</name>
</gene>
<feature type="transmembrane region" description="Helical" evidence="1">
    <location>
        <begin position="237"/>
        <end position="257"/>
    </location>
</feature>
<feature type="transmembrane region" description="Helical" evidence="1">
    <location>
        <begin position="372"/>
        <end position="391"/>
    </location>
</feature>
<reference evidence="2 3" key="2">
    <citation type="submission" date="2020-11" db="EMBL/GenBank/DDBJ databases">
        <title>Description of novel Gluconobacter species.</title>
        <authorList>
            <person name="Cleenwerck I."/>
            <person name="Cnockaert M."/>
            <person name="Borremans W."/>
            <person name="Wieme A.D."/>
            <person name="De Vuyst L."/>
            <person name="Vandamme P."/>
        </authorList>
    </citation>
    <scope>NUCLEOTIDE SEQUENCE [LARGE SCALE GENOMIC DNA]</scope>
    <source>
        <strain evidence="2 3">LMG 31484</strain>
    </source>
</reference>
<feature type="transmembrane region" description="Helical" evidence="1">
    <location>
        <begin position="162"/>
        <end position="184"/>
    </location>
</feature>
<evidence type="ECO:0000313" key="2">
    <source>
        <dbReference type="EMBL" id="MBF0858843.1"/>
    </source>
</evidence>
<dbReference type="Proteomes" id="UP000623107">
    <property type="component" value="Unassembled WGS sequence"/>
</dbReference>
<feature type="transmembrane region" description="Helical" evidence="1">
    <location>
        <begin position="269"/>
        <end position="291"/>
    </location>
</feature>
<keyword evidence="1" id="KW-1133">Transmembrane helix</keyword>
<feature type="transmembrane region" description="Helical" evidence="1">
    <location>
        <begin position="6"/>
        <end position="26"/>
    </location>
</feature>
<dbReference type="EMBL" id="JABCQG010000006">
    <property type="protein sequence ID" value="MBF0858843.1"/>
    <property type="molecule type" value="Genomic_DNA"/>
</dbReference>
<accession>A0ABR9Y4H5</accession>
<feature type="transmembrane region" description="Helical" evidence="1">
    <location>
        <begin position="204"/>
        <end position="225"/>
    </location>
</feature>
<feature type="transmembrane region" description="Helical" evidence="1">
    <location>
        <begin position="78"/>
        <end position="97"/>
    </location>
</feature>
<feature type="transmembrane region" description="Helical" evidence="1">
    <location>
        <begin position="128"/>
        <end position="150"/>
    </location>
</feature>
<reference evidence="3" key="1">
    <citation type="submission" date="2020-04" db="EMBL/GenBank/DDBJ databases">
        <title>Description of novel Gluconacetobacter.</title>
        <authorList>
            <person name="Sombolestani A."/>
        </authorList>
    </citation>
    <scope>NUCLEOTIDE SEQUENCE [LARGE SCALE GENOMIC DNA]</scope>
    <source>
        <strain evidence="3">LMG 31484</strain>
    </source>
</reference>
<feature type="transmembrane region" description="Helical" evidence="1">
    <location>
        <begin position="104"/>
        <end position="122"/>
    </location>
</feature>
<name>A0ABR9Y4H5_9PROT</name>
<protein>
    <submittedName>
        <fullName evidence="2">Uncharacterized protein</fullName>
    </submittedName>
</protein>
<keyword evidence="1" id="KW-0472">Membrane</keyword>
<evidence type="ECO:0000313" key="3">
    <source>
        <dbReference type="Proteomes" id="UP000623107"/>
    </source>
</evidence>
<keyword evidence="3" id="KW-1185">Reference proteome</keyword>
<dbReference type="RefSeq" id="WP_194259536.1">
    <property type="nucleotide sequence ID" value="NZ_JABCQG010000006.1"/>
</dbReference>
<feature type="transmembrane region" description="Helical" evidence="1">
    <location>
        <begin position="303"/>
        <end position="323"/>
    </location>
</feature>
<keyword evidence="1" id="KW-0812">Transmembrane</keyword>
<feature type="transmembrane region" description="Helical" evidence="1">
    <location>
        <begin position="335"/>
        <end position="352"/>
    </location>
</feature>
<evidence type="ECO:0000256" key="1">
    <source>
        <dbReference type="SAM" id="Phobius"/>
    </source>
</evidence>
<sequence>MAYGFVVSVMVIVIGLQAFILPAAVWQGDEYDYFSNIREHGLAFLSDRMLHWSMRPFSEIVIFGYGSLVNLLHRPLTWVFLALTWLFCAIVAFLPFLRQARIPIPARMLITASLATIFMLGHPSADLFYWPMATIAHLPVLAAACGLVLLNIAKILSGRAEALLLTLAMTSSEAGLFLGTLWLSGRGFQALFFRNDLPDRQRNWLFLPAGIWLCLAASMIFNHRVSIGGFPYTPTHGHVWASFAASFGPLLNTLVGLQPDELSRGNTFTGSAIAAGLTLKLILTGALTALFMTCGIRPALRTLILPAIALVGTMYLTIAAAFYEFGFLCCQRHETFRLDLSFLLIVLLAAALSTRLSERLTFLSQNRTFGKILEGSALAGLLVFTAWTGYWRLPGISLAIAGLPLEKAAHQRLWASGLSGGTDMIYPQGTSSPAFYYWYWEPGTYHAGGPGWDVQSAMRYFGKTTIHVLPPSSLPSVPQ</sequence>